<proteinExistence type="predicted"/>
<dbReference type="InParanoid" id="A0A1X7VSH9"/>
<sequence>IYVQYIDIPDQYTVLGEGFIGRDNKKLKQVVSLNIIKFESSTIYYQLKRYDLRRIYTVT</sequence>
<organism evidence="1">
    <name type="scientific">Amphimedon queenslandica</name>
    <name type="common">Sponge</name>
    <dbReference type="NCBI Taxonomy" id="400682"/>
    <lineage>
        <taxon>Eukaryota</taxon>
        <taxon>Metazoa</taxon>
        <taxon>Porifera</taxon>
        <taxon>Demospongiae</taxon>
        <taxon>Heteroscleromorpha</taxon>
        <taxon>Haplosclerida</taxon>
        <taxon>Niphatidae</taxon>
        <taxon>Amphimedon</taxon>
    </lineage>
</organism>
<reference evidence="1" key="1">
    <citation type="submission" date="2017-05" db="UniProtKB">
        <authorList>
            <consortium name="EnsemblMetazoa"/>
        </authorList>
    </citation>
    <scope>IDENTIFICATION</scope>
</reference>
<dbReference type="AlphaFoldDB" id="A0A1X7VSH9"/>
<name>A0A1X7VSH9_AMPQE</name>
<accession>A0A1X7VSH9</accession>
<protein>
    <submittedName>
        <fullName evidence="1">Uncharacterized protein</fullName>
    </submittedName>
</protein>
<dbReference type="EnsemblMetazoa" id="Aqu2.1.42780_001">
    <property type="protein sequence ID" value="Aqu2.1.42780_001"/>
    <property type="gene ID" value="Aqu2.1.42780"/>
</dbReference>
<evidence type="ECO:0000313" key="1">
    <source>
        <dbReference type="EnsemblMetazoa" id="Aqu2.1.42780_001"/>
    </source>
</evidence>